<dbReference type="InParanoid" id="A0A077ZZZ1"/>
<keyword evidence="6" id="KW-0723">Serine/threonine-protein kinase</keyword>
<dbReference type="InterPro" id="IPR011009">
    <property type="entry name" value="Kinase-like_dom_sf"/>
</dbReference>
<reference evidence="8 9" key="1">
    <citation type="submission" date="2014-06" db="EMBL/GenBank/DDBJ databases">
        <authorList>
            <person name="Swart Estienne"/>
        </authorList>
    </citation>
    <scope>NUCLEOTIDE SEQUENCE [LARGE SCALE GENOMIC DNA]</scope>
    <source>
        <strain evidence="8 9">130c</strain>
    </source>
</reference>
<evidence type="ECO:0000313" key="9">
    <source>
        <dbReference type="Proteomes" id="UP000039865"/>
    </source>
</evidence>
<dbReference type="SUPFAM" id="SSF56112">
    <property type="entry name" value="Protein kinase-like (PK-like)"/>
    <property type="match status" value="1"/>
</dbReference>
<keyword evidence="8" id="KW-0808">Transferase</keyword>
<keyword evidence="2 5" id="KW-0547">Nucleotide-binding</keyword>
<dbReference type="PROSITE" id="PS50011">
    <property type="entry name" value="PROTEIN_KINASE_DOM"/>
    <property type="match status" value="1"/>
</dbReference>
<feature type="domain" description="Protein kinase" evidence="7">
    <location>
        <begin position="1"/>
        <end position="190"/>
    </location>
</feature>
<dbReference type="GO" id="GO:0005524">
    <property type="term" value="F:ATP binding"/>
    <property type="evidence" value="ECO:0007669"/>
    <property type="project" value="UniProtKB-UniRule"/>
</dbReference>
<dbReference type="PANTHER" id="PTHR11909">
    <property type="entry name" value="CASEIN KINASE-RELATED"/>
    <property type="match status" value="1"/>
</dbReference>
<comment type="similarity">
    <text evidence="6">Belongs to the protein kinase superfamily.</text>
</comment>
<dbReference type="EC" id="2.7.11.1" evidence="1"/>
<dbReference type="OrthoDB" id="4062651at2759"/>
<proteinExistence type="inferred from homology"/>
<evidence type="ECO:0000256" key="3">
    <source>
        <dbReference type="ARBA" id="ARBA00022840"/>
    </source>
</evidence>
<dbReference type="PROSITE" id="PS00107">
    <property type="entry name" value="PROTEIN_KINASE_ATP"/>
    <property type="match status" value="1"/>
</dbReference>
<dbReference type="SMART" id="SM00220">
    <property type="entry name" value="S_TKc"/>
    <property type="match status" value="1"/>
</dbReference>
<gene>
    <name evidence="8" type="primary">Contig13023.g13884</name>
    <name evidence="8" type="ORF">STYLEM_4465</name>
</gene>
<dbReference type="InterPro" id="IPR008271">
    <property type="entry name" value="Ser/Thr_kinase_AS"/>
</dbReference>
<keyword evidence="9" id="KW-1185">Reference proteome</keyword>
<evidence type="ECO:0000256" key="5">
    <source>
        <dbReference type="PROSITE-ProRule" id="PRU10141"/>
    </source>
</evidence>
<name>A0A077ZZZ1_STYLE</name>
<dbReference type="InterPro" id="IPR000719">
    <property type="entry name" value="Prot_kinase_dom"/>
</dbReference>
<evidence type="ECO:0000256" key="2">
    <source>
        <dbReference type="ARBA" id="ARBA00022741"/>
    </source>
</evidence>
<dbReference type="EMBL" id="CCKQ01004325">
    <property type="protein sequence ID" value="CDW75475.1"/>
    <property type="molecule type" value="Genomic_DNA"/>
</dbReference>
<dbReference type="InterPro" id="IPR017441">
    <property type="entry name" value="Protein_kinase_ATP_BS"/>
</dbReference>
<sequence>MILDNRFQIGRKIGRGLSGKIYEAIDQKSNQKCAVKFIEQVKNLHDVGFIHRDIKPNNILFNNPLIEDIQDYSYSEVNLIDYGISKSYLTKDGWHILNEKQSRFTGNLLFSSVFQMRFQVMTLFRSQKKNSIAWWLLKKNFIRNYAKIAMLCKQSSQPNEDPKQFSSHKQFRQRNITSLIIQKIIVQKEG</sequence>
<dbReference type="PROSITE" id="PS00108">
    <property type="entry name" value="PROTEIN_KINASE_ST"/>
    <property type="match status" value="1"/>
</dbReference>
<evidence type="ECO:0000256" key="6">
    <source>
        <dbReference type="RuleBase" id="RU000304"/>
    </source>
</evidence>
<dbReference type="Gene3D" id="1.10.510.10">
    <property type="entry name" value="Transferase(Phosphotransferase) domain 1"/>
    <property type="match status" value="2"/>
</dbReference>
<organism evidence="8 9">
    <name type="scientific">Stylonychia lemnae</name>
    <name type="common">Ciliate</name>
    <dbReference type="NCBI Taxonomy" id="5949"/>
    <lineage>
        <taxon>Eukaryota</taxon>
        <taxon>Sar</taxon>
        <taxon>Alveolata</taxon>
        <taxon>Ciliophora</taxon>
        <taxon>Intramacronucleata</taxon>
        <taxon>Spirotrichea</taxon>
        <taxon>Stichotrichia</taxon>
        <taxon>Sporadotrichida</taxon>
        <taxon>Oxytrichidae</taxon>
        <taxon>Stylonychinae</taxon>
        <taxon>Stylonychia</taxon>
    </lineage>
</organism>
<evidence type="ECO:0000256" key="4">
    <source>
        <dbReference type="ARBA" id="ARBA00023860"/>
    </source>
</evidence>
<accession>A0A077ZZZ1</accession>
<evidence type="ECO:0000256" key="1">
    <source>
        <dbReference type="ARBA" id="ARBA00012513"/>
    </source>
</evidence>
<dbReference type="GO" id="GO:0004674">
    <property type="term" value="F:protein serine/threonine kinase activity"/>
    <property type="evidence" value="ECO:0007669"/>
    <property type="project" value="UniProtKB-KW"/>
</dbReference>
<keyword evidence="8" id="KW-0418">Kinase</keyword>
<feature type="binding site" evidence="5">
    <location>
        <position position="36"/>
    </location>
    <ligand>
        <name>ATP</name>
        <dbReference type="ChEBI" id="CHEBI:30616"/>
    </ligand>
</feature>
<evidence type="ECO:0000313" key="8">
    <source>
        <dbReference type="EMBL" id="CDW75475.1"/>
    </source>
</evidence>
<protein>
    <recommendedName>
        <fullName evidence="4">Casein kinase I</fullName>
        <ecNumber evidence="1">2.7.11.1</ecNumber>
    </recommendedName>
</protein>
<dbReference type="AlphaFoldDB" id="A0A077ZZZ1"/>
<dbReference type="InterPro" id="IPR050235">
    <property type="entry name" value="CK1_Ser-Thr_kinase"/>
</dbReference>
<dbReference type="Proteomes" id="UP000039865">
    <property type="component" value="Unassembled WGS sequence"/>
</dbReference>
<evidence type="ECO:0000259" key="7">
    <source>
        <dbReference type="PROSITE" id="PS50011"/>
    </source>
</evidence>
<keyword evidence="3 5" id="KW-0067">ATP-binding</keyword>